<keyword evidence="1" id="KW-1133">Transmembrane helix</keyword>
<keyword evidence="3" id="KW-1185">Reference proteome</keyword>
<accession>A0ABY2AM58</accession>
<keyword evidence="1" id="KW-0472">Membrane</keyword>
<dbReference type="Proteomes" id="UP000292554">
    <property type="component" value="Unassembled WGS sequence"/>
</dbReference>
<evidence type="ECO:0000256" key="1">
    <source>
        <dbReference type="SAM" id="Phobius"/>
    </source>
</evidence>
<protein>
    <submittedName>
        <fullName evidence="2">Uncharacterized protein</fullName>
    </submittedName>
</protein>
<feature type="transmembrane region" description="Helical" evidence="1">
    <location>
        <begin position="194"/>
        <end position="213"/>
    </location>
</feature>
<gene>
    <name evidence="2" type="ORF">EZV61_13640</name>
</gene>
<dbReference type="EMBL" id="SJXE01000007">
    <property type="protein sequence ID" value="TCI02396.1"/>
    <property type="molecule type" value="Genomic_DNA"/>
</dbReference>
<organism evidence="2 3">
    <name type="scientific">Corallincola luteus</name>
    <dbReference type="NCBI Taxonomy" id="1775177"/>
    <lineage>
        <taxon>Bacteria</taxon>
        <taxon>Pseudomonadati</taxon>
        <taxon>Pseudomonadota</taxon>
        <taxon>Gammaproteobacteria</taxon>
        <taxon>Alteromonadales</taxon>
        <taxon>Psychromonadaceae</taxon>
        <taxon>Corallincola</taxon>
    </lineage>
</organism>
<reference evidence="2 3" key="1">
    <citation type="submission" date="2019-02" db="EMBL/GenBank/DDBJ databases">
        <title>Corallincola luteus sp. nov., a marine bacterium isolated from surface sediment of Bohai Sea in China.</title>
        <authorList>
            <person name="Ren Q."/>
        </authorList>
    </citation>
    <scope>NUCLEOTIDE SEQUENCE [LARGE SCALE GENOMIC DNA]</scope>
    <source>
        <strain evidence="2 3">DASS28</strain>
    </source>
</reference>
<comment type="caution">
    <text evidence="2">The sequence shown here is derived from an EMBL/GenBank/DDBJ whole genome shotgun (WGS) entry which is preliminary data.</text>
</comment>
<dbReference type="RefSeq" id="WP_131416260.1">
    <property type="nucleotide sequence ID" value="NZ_SJXE01000007.1"/>
</dbReference>
<sequence length="240" mass="27361">MIEGKNASGIGGNFPSAYTGNFQMVIMDELDIAKIATAVLVAIITALIRLIYIRLNRDGERRKIRSSSVELLDKLINEREWKKKENRLIIEETVEQIFFKPVSYDEIKVLLYANTPSVAFRTYLTYRPVVELNEAKSKFTFKKNKRPYWVLWSIKIHRSFIKGLLGYLIFAIPSAFTISWILSDSSSSLDLSNLIALGVVAGLFWLMGGILLIDGMKYQSSEKELVRDLGEKFKVNNTAH</sequence>
<evidence type="ECO:0000313" key="2">
    <source>
        <dbReference type="EMBL" id="TCI02396.1"/>
    </source>
</evidence>
<feature type="transmembrane region" description="Helical" evidence="1">
    <location>
        <begin position="32"/>
        <end position="52"/>
    </location>
</feature>
<keyword evidence="1" id="KW-0812">Transmembrane</keyword>
<evidence type="ECO:0000313" key="3">
    <source>
        <dbReference type="Proteomes" id="UP000292554"/>
    </source>
</evidence>
<proteinExistence type="predicted"/>
<name>A0ABY2AM58_9GAMM</name>
<feature type="transmembrane region" description="Helical" evidence="1">
    <location>
        <begin position="164"/>
        <end position="182"/>
    </location>
</feature>